<name>A0A4C1XY07_EUMVA</name>
<feature type="region of interest" description="Disordered" evidence="1">
    <location>
        <begin position="107"/>
        <end position="133"/>
    </location>
</feature>
<sequence>MFGTRMEKGRVGVTRSTVDTHRVRVHNRASVEPTIARRAYRSAPYLRMHIDPAKLFGAEILLDNRFDNSETQALLAHLNLVSPKKITNLLEKKLILASEAQKQYIKNTSGAPARVRRRPPARRPRCLPPPLEGSADKWLSDRTLAVTI</sequence>
<evidence type="ECO:0000313" key="2">
    <source>
        <dbReference type="EMBL" id="GBP68023.1"/>
    </source>
</evidence>
<accession>A0A4C1XY07</accession>
<dbReference type="Proteomes" id="UP000299102">
    <property type="component" value="Unassembled WGS sequence"/>
</dbReference>
<dbReference type="EMBL" id="BGZK01000999">
    <property type="protein sequence ID" value="GBP68023.1"/>
    <property type="molecule type" value="Genomic_DNA"/>
</dbReference>
<proteinExistence type="predicted"/>
<gene>
    <name evidence="2" type="ORF">EVAR_103983_1</name>
</gene>
<reference evidence="2 3" key="1">
    <citation type="journal article" date="2019" name="Commun. Biol.">
        <title>The bagworm genome reveals a unique fibroin gene that provides high tensile strength.</title>
        <authorList>
            <person name="Kono N."/>
            <person name="Nakamura H."/>
            <person name="Ohtoshi R."/>
            <person name="Tomita M."/>
            <person name="Numata K."/>
            <person name="Arakawa K."/>
        </authorList>
    </citation>
    <scope>NUCLEOTIDE SEQUENCE [LARGE SCALE GENOMIC DNA]</scope>
</reference>
<comment type="caution">
    <text evidence="2">The sequence shown here is derived from an EMBL/GenBank/DDBJ whole genome shotgun (WGS) entry which is preliminary data.</text>
</comment>
<protein>
    <submittedName>
        <fullName evidence="2">Uncharacterized protein</fullName>
    </submittedName>
</protein>
<feature type="compositionally biased region" description="Basic residues" evidence="1">
    <location>
        <begin position="114"/>
        <end position="125"/>
    </location>
</feature>
<organism evidence="2 3">
    <name type="scientific">Eumeta variegata</name>
    <name type="common">Bagworm moth</name>
    <name type="synonym">Eumeta japonica</name>
    <dbReference type="NCBI Taxonomy" id="151549"/>
    <lineage>
        <taxon>Eukaryota</taxon>
        <taxon>Metazoa</taxon>
        <taxon>Ecdysozoa</taxon>
        <taxon>Arthropoda</taxon>
        <taxon>Hexapoda</taxon>
        <taxon>Insecta</taxon>
        <taxon>Pterygota</taxon>
        <taxon>Neoptera</taxon>
        <taxon>Endopterygota</taxon>
        <taxon>Lepidoptera</taxon>
        <taxon>Glossata</taxon>
        <taxon>Ditrysia</taxon>
        <taxon>Tineoidea</taxon>
        <taxon>Psychidae</taxon>
        <taxon>Oiketicinae</taxon>
        <taxon>Eumeta</taxon>
    </lineage>
</organism>
<dbReference type="AlphaFoldDB" id="A0A4C1XY07"/>
<evidence type="ECO:0000256" key="1">
    <source>
        <dbReference type="SAM" id="MobiDB-lite"/>
    </source>
</evidence>
<evidence type="ECO:0000313" key="3">
    <source>
        <dbReference type="Proteomes" id="UP000299102"/>
    </source>
</evidence>
<keyword evidence="3" id="KW-1185">Reference proteome</keyword>